<dbReference type="InterPro" id="IPR000641">
    <property type="entry name" value="CbxX/CfxQ"/>
</dbReference>
<dbReference type="Proteomes" id="UP000267081">
    <property type="component" value="Unassembled WGS sequence"/>
</dbReference>
<comment type="similarity">
    <text evidence="1">Belongs to the CbxX/CfxQ family.</text>
</comment>
<dbReference type="SMART" id="SM00710">
    <property type="entry name" value="PbH1"/>
    <property type="match status" value="6"/>
</dbReference>
<dbReference type="PANTHER" id="PTHR43392">
    <property type="entry name" value="AAA-TYPE ATPASE FAMILY PROTEIN / ANKYRIN REPEAT FAMILY PROTEIN"/>
    <property type="match status" value="1"/>
</dbReference>
<dbReference type="EMBL" id="RSEC01000059">
    <property type="protein sequence ID" value="RSD11957.1"/>
    <property type="molecule type" value="Genomic_DNA"/>
</dbReference>
<dbReference type="OrthoDB" id="9806903at2"/>
<organism evidence="5 6">
    <name type="scientific">Amycolatopsis eburnea</name>
    <dbReference type="NCBI Taxonomy" id="2267691"/>
    <lineage>
        <taxon>Bacteria</taxon>
        <taxon>Bacillati</taxon>
        <taxon>Actinomycetota</taxon>
        <taxon>Actinomycetes</taxon>
        <taxon>Pseudonocardiales</taxon>
        <taxon>Pseudonocardiaceae</taxon>
        <taxon>Amycolatopsis</taxon>
    </lineage>
</organism>
<evidence type="ECO:0000256" key="3">
    <source>
        <dbReference type="ARBA" id="ARBA00022840"/>
    </source>
</evidence>
<dbReference type="AlphaFoldDB" id="A0A427T1U9"/>
<feature type="domain" description="AAA+ ATPase" evidence="4">
    <location>
        <begin position="321"/>
        <end position="461"/>
    </location>
</feature>
<sequence>MTGRTLEVAARPGAYATIGEALADAGDDALITVAAGTYREVFELAGRRVTLVAADGAAVVVDGGGADRPVFALRGGSFALRGIEVRAGDAGAISADDVELTVRQCVFAGGRGPALRIRGTAGFEVTGCAVAGGEQGIVVEGGSGTLADTTVEDVTGDGVIVAMGADPVIRNCAVTGCGLRGVYVYQYARPVVERCEIARTGREGIAVAHHGAPELSGCTVRDARGAGIAFAAGCGGRVSGCRVENTAEPGIVVAPGATTTVAAAADPAGPGGLGSQELDDLLAELDAMVGLPGVKAEVRALVDELQVNEWRRRAGLPVGPTGHHLVFAGAPGTGKTTVARIYGKLLKALGVLPRGQFREVSRRDLVGQYIGHTAEKTAVVVEESLGGVLFIDEAYMLSRSASAGGDFGQEAIDMLVKLMEDRRDDVAVIVAGYTAEMAEFMSANPGLASRFGKTIEFADYTPGELLGIVGRMVSAGDYELDPAAHPVLTDFFAGAAAEPNFGNARDARRLFEGMRKAQSQRLRRLGRIPDVRELRELLADDVVVAAAR</sequence>
<dbReference type="Gene3D" id="3.40.50.300">
    <property type="entry name" value="P-loop containing nucleotide triphosphate hydrolases"/>
    <property type="match status" value="1"/>
</dbReference>
<dbReference type="InterPro" id="IPR027417">
    <property type="entry name" value="P-loop_NTPase"/>
</dbReference>
<name>A0A427T1U9_9PSEU</name>
<dbReference type="InterPro" id="IPR039448">
    <property type="entry name" value="Beta_helix"/>
</dbReference>
<dbReference type="GO" id="GO:0005524">
    <property type="term" value="F:ATP binding"/>
    <property type="evidence" value="ECO:0007669"/>
    <property type="project" value="UniProtKB-KW"/>
</dbReference>
<dbReference type="SMART" id="SM00382">
    <property type="entry name" value="AAA"/>
    <property type="match status" value="1"/>
</dbReference>
<accession>A0A427T1U9</accession>
<evidence type="ECO:0000256" key="2">
    <source>
        <dbReference type="ARBA" id="ARBA00022741"/>
    </source>
</evidence>
<dbReference type="GO" id="GO:0016887">
    <property type="term" value="F:ATP hydrolysis activity"/>
    <property type="evidence" value="ECO:0007669"/>
    <property type="project" value="InterPro"/>
</dbReference>
<dbReference type="InterPro" id="IPR011050">
    <property type="entry name" value="Pectin_lyase_fold/virulence"/>
</dbReference>
<dbReference type="PANTHER" id="PTHR43392:SF2">
    <property type="entry name" value="AAA-TYPE ATPASE FAMILY PROTEIN _ ANKYRIN REPEAT FAMILY PROTEIN"/>
    <property type="match status" value="1"/>
</dbReference>
<dbReference type="InterPro" id="IPR003959">
    <property type="entry name" value="ATPase_AAA_core"/>
</dbReference>
<dbReference type="InterPro" id="IPR050773">
    <property type="entry name" value="CbxX/CfxQ_RuBisCO_ESX"/>
</dbReference>
<evidence type="ECO:0000313" key="6">
    <source>
        <dbReference type="Proteomes" id="UP000267081"/>
    </source>
</evidence>
<dbReference type="InterPro" id="IPR041627">
    <property type="entry name" value="AAA_lid_6"/>
</dbReference>
<dbReference type="InterPro" id="IPR006626">
    <property type="entry name" value="PbH1"/>
</dbReference>
<dbReference type="Pfam" id="PF13229">
    <property type="entry name" value="Beta_helix"/>
    <property type="match status" value="1"/>
</dbReference>
<reference evidence="5 6" key="1">
    <citation type="submission" date="2018-12" db="EMBL/GenBank/DDBJ databases">
        <title>Amycolatopsis eburnea sp. nov. actinomycete associate with arbuscular mycorrhiza fungal spore.</title>
        <authorList>
            <person name="Lumyong S."/>
            <person name="Chaiya L."/>
        </authorList>
    </citation>
    <scope>NUCLEOTIDE SEQUENCE [LARGE SCALE GENOMIC DNA]</scope>
    <source>
        <strain evidence="5 6">GLM-1</strain>
    </source>
</reference>
<keyword evidence="6" id="KW-1185">Reference proteome</keyword>
<dbReference type="InterPro" id="IPR003593">
    <property type="entry name" value="AAA+_ATPase"/>
</dbReference>
<dbReference type="Pfam" id="PF17866">
    <property type="entry name" value="AAA_lid_6"/>
    <property type="match status" value="1"/>
</dbReference>
<dbReference type="SUPFAM" id="SSF52540">
    <property type="entry name" value="P-loop containing nucleoside triphosphate hydrolases"/>
    <property type="match status" value="1"/>
</dbReference>
<dbReference type="PRINTS" id="PR00819">
    <property type="entry name" value="CBXCFQXSUPER"/>
</dbReference>
<proteinExistence type="inferred from homology"/>
<keyword evidence="3" id="KW-0067">ATP-binding</keyword>
<evidence type="ECO:0000259" key="4">
    <source>
        <dbReference type="SMART" id="SM00382"/>
    </source>
</evidence>
<dbReference type="RefSeq" id="WP_125314182.1">
    <property type="nucleotide sequence ID" value="NZ_RSEC01000059.1"/>
</dbReference>
<dbReference type="Gene3D" id="2.160.20.10">
    <property type="entry name" value="Single-stranded right-handed beta-helix, Pectin lyase-like"/>
    <property type="match status" value="2"/>
</dbReference>
<dbReference type="FunFam" id="3.40.50.300:FF:000216">
    <property type="entry name" value="Type VII secretion ATPase EccA"/>
    <property type="match status" value="1"/>
</dbReference>
<evidence type="ECO:0000313" key="5">
    <source>
        <dbReference type="EMBL" id="RSD11957.1"/>
    </source>
</evidence>
<dbReference type="Pfam" id="PF00004">
    <property type="entry name" value="AAA"/>
    <property type="match status" value="1"/>
</dbReference>
<gene>
    <name evidence="5" type="ORF">EIY87_35060</name>
</gene>
<keyword evidence="2" id="KW-0547">Nucleotide-binding</keyword>
<dbReference type="CDD" id="cd00009">
    <property type="entry name" value="AAA"/>
    <property type="match status" value="1"/>
</dbReference>
<dbReference type="SUPFAM" id="SSF51126">
    <property type="entry name" value="Pectin lyase-like"/>
    <property type="match status" value="1"/>
</dbReference>
<dbReference type="InterPro" id="IPR012334">
    <property type="entry name" value="Pectin_lyas_fold"/>
</dbReference>
<dbReference type="Gene3D" id="1.10.8.60">
    <property type="match status" value="1"/>
</dbReference>
<evidence type="ECO:0000256" key="1">
    <source>
        <dbReference type="ARBA" id="ARBA00010378"/>
    </source>
</evidence>
<protein>
    <submittedName>
        <fullName evidence="5">AAA family ATPase</fullName>
    </submittedName>
</protein>
<comment type="caution">
    <text evidence="5">The sequence shown here is derived from an EMBL/GenBank/DDBJ whole genome shotgun (WGS) entry which is preliminary data.</text>
</comment>